<dbReference type="Pfam" id="PF01177">
    <property type="entry name" value="Asp_Glu_race"/>
    <property type="match status" value="1"/>
</dbReference>
<keyword evidence="2 3" id="KW-0413">Isomerase</keyword>
<dbReference type="PANTHER" id="PTHR21198:SF7">
    <property type="entry name" value="ASPARTATE-GLUTAMATE RACEMASE FAMILY"/>
    <property type="match status" value="1"/>
</dbReference>
<proteinExistence type="inferred from homology"/>
<evidence type="ECO:0000256" key="1">
    <source>
        <dbReference type="ARBA" id="ARBA00007847"/>
    </source>
</evidence>
<gene>
    <name evidence="3" type="ORF">ROA7745_00570</name>
</gene>
<name>A0A1X7BMC0_9RHOB</name>
<dbReference type="InterPro" id="IPR015942">
    <property type="entry name" value="Asp/Glu/hydantoin_racemase"/>
</dbReference>
<evidence type="ECO:0000313" key="3">
    <source>
        <dbReference type="EMBL" id="SMC10763.1"/>
    </source>
</evidence>
<keyword evidence="4" id="KW-1185">Reference proteome</keyword>
<dbReference type="InterPro" id="IPR001969">
    <property type="entry name" value="Aspartic_peptidase_AS"/>
</dbReference>
<dbReference type="AlphaFoldDB" id="A0A1X7BMC0"/>
<sequence>MKPVGILGGMGPEATILLMQKVLKAIPARDDSDHVPLIVHQNPQVPSRIAALIEGGGADPGPVLRGMARDLGAAGAQALAMPCNTAHHYAPAIEAASDLPFLNMITMTAQSLAASGAGRVGMLASPATRRVGVFDTCFADHGLSPVWTGDEDAMLAMIRAVKAGAEATETGPAMAAQAQLLLDSGADHLLIACTELSLLTGYLPEATSWLDSLDCLTDAIVGFAEGRIT</sequence>
<evidence type="ECO:0000313" key="4">
    <source>
        <dbReference type="Proteomes" id="UP000193224"/>
    </source>
</evidence>
<organism evidence="3 4">
    <name type="scientific">Roseovarius aestuarii</name>
    <dbReference type="NCBI Taxonomy" id="475083"/>
    <lineage>
        <taxon>Bacteria</taxon>
        <taxon>Pseudomonadati</taxon>
        <taxon>Pseudomonadota</taxon>
        <taxon>Alphaproteobacteria</taxon>
        <taxon>Rhodobacterales</taxon>
        <taxon>Roseobacteraceae</taxon>
        <taxon>Roseovarius</taxon>
    </lineage>
</organism>
<dbReference type="Proteomes" id="UP000193224">
    <property type="component" value="Unassembled WGS sequence"/>
</dbReference>
<dbReference type="SUPFAM" id="SSF53681">
    <property type="entry name" value="Aspartate/glutamate racemase"/>
    <property type="match status" value="2"/>
</dbReference>
<dbReference type="RefSeq" id="WP_085798693.1">
    <property type="nucleotide sequence ID" value="NZ_FWXB01000001.1"/>
</dbReference>
<dbReference type="OrthoDB" id="9803739at2"/>
<dbReference type="GO" id="GO:0047689">
    <property type="term" value="F:aspartate racemase activity"/>
    <property type="evidence" value="ECO:0007669"/>
    <property type="project" value="UniProtKB-EC"/>
</dbReference>
<reference evidence="3 4" key="1">
    <citation type="submission" date="2017-03" db="EMBL/GenBank/DDBJ databases">
        <authorList>
            <person name="Afonso C.L."/>
            <person name="Miller P.J."/>
            <person name="Scott M.A."/>
            <person name="Spackman E."/>
            <person name="Goraichik I."/>
            <person name="Dimitrov K.M."/>
            <person name="Suarez D.L."/>
            <person name="Swayne D.E."/>
        </authorList>
    </citation>
    <scope>NUCLEOTIDE SEQUENCE [LARGE SCALE GENOMIC DNA]</scope>
    <source>
        <strain evidence="3 4">CECT 7745</strain>
    </source>
</reference>
<comment type="similarity">
    <text evidence="1">Belongs to the aspartate/glutamate racemases family.</text>
</comment>
<dbReference type="InterPro" id="IPR001920">
    <property type="entry name" value="Asp/Glu_race"/>
</dbReference>
<dbReference type="NCBIfam" id="TIGR00035">
    <property type="entry name" value="asp_race"/>
    <property type="match status" value="1"/>
</dbReference>
<dbReference type="EC" id="5.1.1.13" evidence="3"/>
<dbReference type="PANTHER" id="PTHR21198">
    <property type="entry name" value="GLUTAMATE RACEMASE"/>
    <property type="match status" value="1"/>
</dbReference>
<dbReference type="GO" id="GO:0006508">
    <property type="term" value="P:proteolysis"/>
    <property type="evidence" value="ECO:0007669"/>
    <property type="project" value="InterPro"/>
</dbReference>
<dbReference type="PROSITE" id="PS00141">
    <property type="entry name" value="ASP_PROTEASE"/>
    <property type="match status" value="1"/>
</dbReference>
<dbReference type="Gene3D" id="3.40.50.1860">
    <property type="match status" value="2"/>
</dbReference>
<protein>
    <submittedName>
        <fullName evidence="3">Aspartate racemase</fullName>
        <ecNumber evidence="3">5.1.1.13</ecNumber>
    </submittedName>
</protein>
<dbReference type="EMBL" id="FWXB01000001">
    <property type="protein sequence ID" value="SMC10763.1"/>
    <property type="molecule type" value="Genomic_DNA"/>
</dbReference>
<dbReference type="InterPro" id="IPR004380">
    <property type="entry name" value="Asp_race"/>
</dbReference>
<accession>A0A1X7BMC0</accession>
<dbReference type="GO" id="GO:0004190">
    <property type="term" value="F:aspartic-type endopeptidase activity"/>
    <property type="evidence" value="ECO:0007669"/>
    <property type="project" value="InterPro"/>
</dbReference>
<evidence type="ECO:0000256" key="2">
    <source>
        <dbReference type="ARBA" id="ARBA00023235"/>
    </source>
</evidence>